<evidence type="ECO:0000313" key="2">
    <source>
        <dbReference type="Proteomes" id="UP000829194"/>
    </source>
</evidence>
<proteinExistence type="predicted"/>
<dbReference type="Proteomes" id="UP000829194">
    <property type="component" value="Chromosome"/>
</dbReference>
<gene>
    <name evidence="1" type="ORF">MOV92_09200</name>
</gene>
<dbReference type="RefSeq" id="WP_187313159.1">
    <property type="nucleotide sequence ID" value="NZ_CP011131.1"/>
</dbReference>
<reference evidence="1 2" key="1">
    <citation type="submission" date="2022-03" db="EMBL/GenBank/DDBJ databases">
        <title>Complete genome sequence of Lysobacter capsici VKM B-2533 and Lysobacter gummosus 10.1.1, promising sources of lytic agents.</title>
        <authorList>
            <person name="Tarlachkov S.V."/>
            <person name="Kudryakova I.V."/>
            <person name="Afoshin A.S."/>
            <person name="Leontyevskaya E.A."/>
            <person name="Leontyevskaya N.V."/>
        </authorList>
    </citation>
    <scope>NUCLEOTIDE SEQUENCE [LARGE SCALE GENOMIC DNA]</scope>
    <source>
        <strain evidence="1 2">10.1.1</strain>
    </source>
</reference>
<dbReference type="InterPro" id="IPR058099">
    <property type="entry name" value="T3SS_XAC0095_dom"/>
</dbReference>
<accession>A0ABY3XIB5</accession>
<keyword evidence="2" id="KW-1185">Reference proteome</keyword>
<evidence type="ECO:0000313" key="1">
    <source>
        <dbReference type="EMBL" id="UNP31393.1"/>
    </source>
</evidence>
<dbReference type="EMBL" id="CP093547">
    <property type="protein sequence ID" value="UNP31393.1"/>
    <property type="molecule type" value="Genomic_DNA"/>
</dbReference>
<organism evidence="1 2">
    <name type="scientific">Lysobacter gummosus</name>
    <dbReference type="NCBI Taxonomy" id="262324"/>
    <lineage>
        <taxon>Bacteria</taxon>
        <taxon>Pseudomonadati</taxon>
        <taxon>Pseudomonadota</taxon>
        <taxon>Gammaproteobacteria</taxon>
        <taxon>Lysobacterales</taxon>
        <taxon>Lysobacteraceae</taxon>
        <taxon>Lysobacter</taxon>
    </lineage>
</organism>
<protein>
    <submittedName>
        <fullName evidence="1">Uncharacterized protein</fullName>
    </submittedName>
</protein>
<sequence length="81" mass="8695">MPPKASSPAGDADSVALPLDAFFELRAFQDQLLSAAHTLDPATSPCPSPRKPEQARHRALASVFRVWADQVDRSLGAVRSP</sequence>
<name>A0ABY3XIB5_9GAMM</name>
<dbReference type="NCBIfam" id="NF047335">
    <property type="entry name" value="T3SS_XAC0095"/>
    <property type="match status" value="1"/>
</dbReference>